<organism evidence="1 2">
    <name type="scientific">Actinomyces ruminis</name>
    <dbReference type="NCBI Taxonomy" id="1937003"/>
    <lineage>
        <taxon>Bacteria</taxon>
        <taxon>Bacillati</taxon>
        <taxon>Actinomycetota</taxon>
        <taxon>Actinomycetes</taxon>
        <taxon>Actinomycetales</taxon>
        <taxon>Actinomycetaceae</taxon>
        <taxon>Actinomyces</taxon>
    </lineage>
</organism>
<gene>
    <name evidence="1" type="ORF">BW737_007885</name>
</gene>
<dbReference type="PANTHER" id="PTHR36848:SF2">
    <property type="entry name" value="SECRETED PROTEIN"/>
    <property type="match status" value="1"/>
</dbReference>
<sequence length="585" mass="60574">MRCGGRAEVESLNSGDRAPMRMDHPNWRFALDWQRSCVGGAHQGGAVRVSTELGAQMDKCYDFSLADYRHMLNKEWAVGVTKPFVHGFAAQDPEALWPTRGRFGTVVSESWNHRHFPQWEHWKGLTDYWARGTAVLETGTPRADVAVYRDGFLTTAARGNAEADATAPDRLIDAEPLERAGYNVQILDPVGLAEDGIVGPEHDTDAGGTVLFPDGPAYRALILDAALQGGTIPLNAARALACAAQAGMAIVVVGQPPAGDAGWGGADADAAVREAIAAALAGPCVKRVDAWALVPGALAALGVRPRVAWRGPVLLSQVRDAVEGRYVLVYNPGAEAVALPLEIEGAGRVEVLDLDTGTITPVGAEAVVGCTRVETALAPLGLAVLRVVPTGPGADAGEVAGAGGACAVAGAVIGTGAIDAMGADGAELALVDWSLTVTSEAPDGPRTIVLPGQGPGDWREVPGLKDVSGIGVYRARVEVGAGADDDRAALAGVVLRLGELGGSALVRVGDREFGPVLRDDVDIPVGEALAAVVAAGQEPTIEIEVRTTLRNATLAADVYMKGPWAVQHPSVPHGLLGPVHLTEVG</sequence>
<keyword evidence="2" id="KW-1185">Reference proteome</keyword>
<evidence type="ECO:0008006" key="3">
    <source>
        <dbReference type="Google" id="ProtNLM"/>
    </source>
</evidence>
<dbReference type="Proteomes" id="UP000194577">
    <property type="component" value="Unassembled WGS sequence"/>
</dbReference>
<proteinExistence type="predicted"/>
<reference evidence="1 2" key="1">
    <citation type="submission" date="2017-10" db="EMBL/GenBank/DDBJ databases">
        <title>Draft genome sequence of cellulolytic Actinomyces sp CtC72 isolated from cattle rumen fluid.</title>
        <authorList>
            <person name="Joshi A.J."/>
            <person name="Vasudevan G."/>
            <person name="Lanjekar V.B."/>
            <person name="Hivarkar S."/>
            <person name="Engineer A."/>
            <person name="Pore S.D."/>
            <person name="Dhakephalkar P.K."/>
            <person name="Dagar S."/>
        </authorList>
    </citation>
    <scope>NUCLEOTIDE SEQUENCE [LARGE SCALE GENOMIC DNA]</scope>
    <source>
        <strain evidence="2">CtC72</strain>
    </source>
</reference>
<protein>
    <recommendedName>
        <fullName evidence="3">Beta-galactosidase</fullName>
    </recommendedName>
</protein>
<dbReference type="PANTHER" id="PTHR36848">
    <property type="entry name" value="DNA-BINDING PROTEIN (PUTATIVE SECRETED PROTEIN)-RELATED"/>
    <property type="match status" value="1"/>
</dbReference>
<accession>A0ABX4MFF5</accession>
<dbReference type="InterPro" id="IPR053161">
    <property type="entry name" value="Ulvan_degrading_GH"/>
</dbReference>
<name>A0ABX4MFF5_9ACTO</name>
<dbReference type="EMBL" id="MTPX02000041">
    <property type="protein sequence ID" value="PHP52755.1"/>
    <property type="molecule type" value="Genomic_DNA"/>
</dbReference>
<comment type="caution">
    <text evidence="1">The sequence shown here is derived from an EMBL/GenBank/DDBJ whole genome shotgun (WGS) entry which is preliminary data.</text>
</comment>
<evidence type="ECO:0000313" key="2">
    <source>
        <dbReference type="Proteomes" id="UP000194577"/>
    </source>
</evidence>
<evidence type="ECO:0000313" key="1">
    <source>
        <dbReference type="EMBL" id="PHP52755.1"/>
    </source>
</evidence>